<gene>
    <name evidence="1" type="ORF">C8N31_103171</name>
</gene>
<accession>A0A2T6CGR1</accession>
<evidence type="ECO:0000313" key="1">
    <source>
        <dbReference type="EMBL" id="PTX74694.1"/>
    </source>
</evidence>
<protein>
    <submittedName>
        <fullName evidence="1">Lambda family phage tail tape measure protein</fullName>
    </submittedName>
</protein>
<dbReference type="RefSeq" id="WP_025048334.1">
    <property type="nucleotide sequence ID" value="NZ_QBKU01000003.1"/>
</dbReference>
<sequence length="234" mass="24146">MADDNNFDQLNGKAAGLNGTLAQTSVLVSGFDSELRRMRVSLAATGKDMATMERGLSRGLRRAFDGVVLDGMKLTDALRSVAQTMAHTAYNAAIKPVTQHIGGLISQGVGTLVQNVLPFEQGAPFSQGRVIPFARGGVVSAGRVQSGGGGGIVAGPTHFPMRGSYGLMGEAGPEAIMPLARGADGKLGVRGGGGGGDVHVVMNITTPDVQGFQRSQSQIAAQMSRALNTGNRNR</sequence>
<comment type="caution">
    <text evidence="1">The sequence shown here is derived from an EMBL/GenBank/DDBJ whole genome shotgun (WGS) entry which is preliminary data.</text>
</comment>
<reference evidence="1 2" key="1">
    <citation type="submission" date="2018-04" db="EMBL/GenBank/DDBJ databases">
        <title>Genomic Encyclopedia of Archaeal and Bacterial Type Strains, Phase II (KMG-II): from individual species to whole genera.</title>
        <authorList>
            <person name="Goeker M."/>
        </authorList>
    </citation>
    <scope>NUCLEOTIDE SEQUENCE [LARGE SCALE GENOMIC DNA]</scope>
    <source>
        <strain evidence="1 2">DSM 12244</strain>
    </source>
</reference>
<name>A0A2T6CGR1_9RHOB</name>
<dbReference type="Proteomes" id="UP000244092">
    <property type="component" value="Unassembled WGS sequence"/>
</dbReference>
<dbReference type="OrthoDB" id="8448547at2"/>
<organism evidence="1 2">
    <name type="scientific">Sulfitobacter mediterraneus</name>
    <dbReference type="NCBI Taxonomy" id="83219"/>
    <lineage>
        <taxon>Bacteria</taxon>
        <taxon>Pseudomonadati</taxon>
        <taxon>Pseudomonadota</taxon>
        <taxon>Alphaproteobacteria</taxon>
        <taxon>Rhodobacterales</taxon>
        <taxon>Roseobacteraceae</taxon>
        <taxon>Sulfitobacter</taxon>
    </lineage>
</organism>
<evidence type="ECO:0000313" key="2">
    <source>
        <dbReference type="Proteomes" id="UP000244092"/>
    </source>
</evidence>
<dbReference type="AlphaFoldDB" id="A0A2T6CGR1"/>
<proteinExistence type="predicted"/>
<dbReference type="EMBL" id="QBKU01000003">
    <property type="protein sequence ID" value="PTX74694.1"/>
    <property type="molecule type" value="Genomic_DNA"/>
</dbReference>